<evidence type="ECO:0000256" key="2">
    <source>
        <dbReference type="ARBA" id="ARBA00022692"/>
    </source>
</evidence>
<dbReference type="GO" id="GO:0016020">
    <property type="term" value="C:membrane"/>
    <property type="evidence" value="ECO:0007669"/>
    <property type="project" value="UniProtKB-SubCell"/>
</dbReference>
<dbReference type="SUPFAM" id="SSF103473">
    <property type="entry name" value="MFS general substrate transporter"/>
    <property type="match status" value="2"/>
</dbReference>
<feature type="transmembrane region" description="Helical" evidence="5">
    <location>
        <begin position="275"/>
        <end position="297"/>
    </location>
</feature>
<name>A0A9N8WHP2_9GLOM</name>
<keyword evidence="3 5" id="KW-1133">Transmembrane helix</keyword>
<feature type="transmembrane region" description="Helical" evidence="5">
    <location>
        <begin position="89"/>
        <end position="110"/>
    </location>
</feature>
<keyword evidence="4 5" id="KW-0472">Membrane</keyword>
<comment type="subcellular location">
    <subcellularLocation>
        <location evidence="1">Membrane</location>
        <topology evidence="1">Multi-pass membrane protein</topology>
    </subcellularLocation>
</comment>
<dbReference type="AlphaFoldDB" id="A0A9N8WHP2"/>
<organism evidence="6 7">
    <name type="scientific">Paraglomus brasilianum</name>
    <dbReference type="NCBI Taxonomy" id="144538"/>
    <lineage>
        <taxon>Eukaryota</taxon>
        <taxon>Fungi</taxon>
        <taxon>Fungi incertae sedis</taxon>
        <taxon>Mucoromycota</taxon>
        <taxon>Glomeromycotina</taxon>
        <taxon>Glomeromycetes</taxon>
        <taxon>Paraglomerales</taxon>
        <taxon>Paraglomeraceae</taxon>
        <taxon>Paraglomus</taxon>
    </lineage>
</organism>
<dbReference type="InterPro" id="IPR036259">
    <property type="entry name" value="MFS_trans_sf"/>
</dbReference>
<feature type="transmembrane region" description="Helical" evidence="5">
    <location>
        <begin position="44"/>
        <end position="69"/>
    </location>
</feature>
<dbReference type="EMBL" id="CAJVPI010000124">
    <property type="protein sequence ID" value="CAG8484944.1"/>
    <property type="molecule type" value="Genomic_DNA"/>
</dbReference>
<evidence type="ECO:0000256" key="3">
    <source>
        <dbReference type="ARBA" id="ARBA00022989"/>
    </source>
</evidence>
<dbReference type="GO" id="GO:0022857">
    <property type="term" value="F:transmembrane transporter activity"/>
    <property type="evidence" value="ECO:0007669"/>
    <property type="project" value="InterPro"/>
</dbReference>
<proteinExistence type="predicted"/>
<feature type="transmembrane region" description="Helical" evidence="5">
    <location>
        <begin position="344"/>
        <end position="365"/>
    </location>
</feature>
<dbReference type="PANTHER" id="PTHR24064">
    <property type="entry name" value="SOLUTE CARRIER FAMILY 22 MEMBER"/>
    <property type="match status" value="1"/>
</dbReference>
<evidence type="ECO:0000256" key="4">
    <source>
        <dbReference type="ARBA" id="ARBA00023136"/>
    </source>
</evidence>
<feature type="transmembrane region" description="Helical" evidence="5">
    <location>
        <begin position="212"/>
        <end position="231"/>
    </location>
</feature>
<reference evidence="6" key="1">
    <citation type="submission" date="2021-06" db="EMBL/GenBank/DDBJ databases">
        <authorList>
            <person name="Kallberg Y."/>
            <person name="Tangrot J."/>
            <person name="Rosling A."/>
        </authorList>
    </citation>
    <scope>NUCLEOTIDE SEQUENCE</scope>
    <source>
        <strain evidence="6">BR232B</strain>
    </source>
</reference>
<evidence type="ECO:0000313" key="7">
    <source>
        <dbReference type="Proteomes" id="UP000789739"/>
    </source>
</evidence>
<feature type="transmembrane region" description="Helical" evidence="5">
    <location>
        <begin position="243"/>
        <end position="263"/>
    </location>
</feature>
<evidence type="ECO:0000256" key="1">
    <source>
        <dbReference type="ARBA" id="ARBA00004141"/>
    </source>
</evidence>
<gene>
    <name evidence="6" type="ORF">PBRASI_LOCUS1781</name>
</gene>
<dbReference type="Pfam" id="PF00083">
    <property type="entry name" value="Sugar_tr"/>
    <property type="match status" value="2"/>
</dbReference>
<keyword evidence="7" id="KW-1185">Reference proteome</keyword>
<keyword evidence="2 5" id="KW-0812">Transmembrane</keyword>
<evidence type="ECO:0000256" key="5">
    <source>
        <dbReference type="SAM" id="Phobius"/>
    </source>
</evidence>
<feature type="transmembrane region" description="Helical" evidence="5">
    <location>
        <begin position="309"/>
        <end position="332"/>
    </location>
</feature>
<evidence type="ECO:0000313" key="6">
    <source>
        <dbReference type="EMBL" id="CAG8484944.1"/>
    </source>
</evidence>
<dbReference type="OrthoDB" id="433512at2759"/>
<accession>A0A9N8WHP2</accession>
<comment type="caution">
    <text evidence="6">The sequence shown here is derived from an EMBL/GenBank/DDBJ whole genome shotgun (WGS) entry which is preliminary data.</text>
</comment>
<dbReference type="InterPro" id="IPR005828">
    <property type="entry name" value="MFS_sugar_transport-like"/>
</dbReference>
<sequence length="392" mass="43997">MADNNFIPSSKEANRVQALERPETFVDKRQALIKKFDNASFSWFYARACIVAGFGFFTDGYGWHVISFVSPMVGYAYNDDSATSKNAAIGLKISGPFGMMIGQLVFGYLADRYGRKKENLDQAADDINFIVSGNVKYNNNRRHQNNANKTTLAAVYSHFREWKHGRVLLAASFAWFFVDLATYGFRSDTPLAGINLAAREDTPYERVLEKNYNSAICLVSGFFPGAITTFFTIDHYGRKPITYFGFAMSAILFVIFGSIIGFAPMTMAVRSQWNIAMTTIIMFFQTCGPDPVTFLIAGELFPTRFRSTGYAITAAIGKLAAVISYLGFELLFDVEEMDKNPKRVFYWSLILAFAMLFGMGFTYYLPETNGRSLEEIAGENTENEIGLNNNTR</sequence>
<dbReference type="Gene3D" id="1.20.1250.20">
    <property type="entry name" value="MFS general substrate transporter like domains"/>
    <property type="match status" value="2"/>
</dbReference>
<protein>
    <submittedName>
        <fullName evidence="6">11698_t:CDS:1</fullName>
    </submittedName>
</protein>
<dbReference type="Proteomes" id="UP000789739">
    <property type="component" value="Unassembled WGS sequence"/>
</dbReference>